<proteinExistence type="predicted"/>
<feature type="region of interest" description="Disordered" evidence="1">
    <location>
        <begin position="56"/>
        <end position="89"/>
    </location>
</feature>
<dbReference type="GO" id="GO:0004709">
    <property type="term" value="F:MAP kinase kinase kinase activity"/>
    <property type="evidence" value="ECO:0007669"/>
    <property type="project" value="UniProtKB-EC"/>
</dbReference>
<dbReference type="AlphaFoldDB" id="A0AAN6IZ33"/>
<name>A0AAN6IZ33_9PEZI</name>
<evidence type="ECO:0000313" key="2">
    <source>
        <dbReference type="EMBL" id="KAK0301771.1"/>
    </source>
</evidence>
<evidence type="ECO:0000256" key="1">
    <source>
        <dbReference type="SAM" id="MobiDB-lite"/>
    </source>
</evidence>
<keyword evidence="2" id="KW-0808">Transferase</keyword>
<keyword evidence="2" id="KW-0418">Kinase</keyword>
<dbReference type="EMBL" id="JASUXU010000269">
    <property type="protein sequence ID" value="KAK0301771.1"/>
    <property type="molecule type" value="Genomic_DNA"/>
</dbReference>
<feature type="compositionally biased region" description="Low complexity" evidence="1">
    <location>
        <begin position="1"/>
        <end position="16"/>
    </location>
</feature>
<reference evidence="2" key="1">
    <citation type="submission" date="2021-12" db="EMBL/GenBank/DDBJ databases">
        <title>Black yeast isolated from Biological Soil Crust.</title>
        <authorList>
            <person name="Kurbessoian T."/>
        </authorList>
    </citation>
    <scope>NUCLEOTIDE SEQUENCE</scope>
    <source>
        <strain evidence="2">CCFEE 5208</strain>
    </source>
</reference>
<sequence>MSDIAVALADAGEAAASVGGPSKAPNPSSSLHKRVTAQELNSEAVRAQSKALARIAFDRTASGRRHSPPPGSPRSPFTLSKGGHIFEIP</sequence>
<accession>A0AAN6IZ33</accession>
<dbReference type="Proteomes" id="UP001168146">
    <property type="component" value="Unassembled WGS sequence"/>
</dbReference>
<dbReference type="EC" id="2.7.11.25" evidence="2"/>
<comment type="caution">
    <text evidence="2">The sequence shown here is derived from an EMBL/GenBank/DDBJ whole genome shotgun (WGS) entry which is preliminary data.</text>
</comment>
<feature type="non-terminal residue" evidence="2">
    <location>
        <position position="89"/>
    </location>
</feature>
<evidence type="ECO:0000313" key="3">
    <source>
        <dbReference type="Proteomes" id="UP001168146"/>
    </source>
</evidence>
<organism evidence="2 3">
    <name type="scientific">Friedmanniomyces endolithicus</name>
    <dbReference type="NCBI Taxonomy" id="329885"/>
    <lineage>
        <taxon>Eukaryota</taxon>
        <taxon>Fungi</taxon>
        <taxon>Dikarya</taxon>
        <taxon>Ascomycota</taxon>
        <taxon>Pezizomycotina</taxon>
        <taxon>Dothideomycetes</taxon>
        <taxon>Dothideomycetidae</taxon>
        <taxon>Mycosphaerellales</taxon>
        <taxon>Teratosphaeriaceae</taxon>
        <taxon>Friedmanniomyces</taxon>
    </lineage>
</organism>
<gene>
    <name evidence="2" type="primary">BCK1_7</name>
    <name evidence="2" type="ORF">LTR82_018123</name>
</gene>
<feature type="region of interest" description="Disordered" evidence="1">
    <location>
        <begin position="1"/>
        <end position="39"/>
    </location>
</feature>
<protein>
    <submittedName>
        <fullName evidence="2">Mitogen-activated protein kinase kinase kinase</fullName>
        <ecNumber evidence="2">2.7.11.25</ecNumber>
    </submittedName>
</protein>